<reference evidence="3" key="1">
    <citation type="journal article" date="2013" name="Science">
        <title>Gene transfer from bacteria and archaea facilitated evolution of an extremophilic eukaryote.</title>
        <authorList>
            <person name="Schonknecht G."/>
            <person name="Chen W.H."/>
            <person name="Ternes C.M."/>
            <person name="Barbier G.G."/>
            <person name="Shrestha R.P."/>
            <person name="Stanke M."/>
            <person name="Brautigam A."/>
            <person name="Baker B.J."/>
            <person name="Banfield J.F."/>
            <person name="Garavito R.M."/>
            <person name="Carr K."/>
            <person name="Wilkerson C."/>
            <person name="Rensing S.A."/>
            <person name="Gagneul D."/>
            <person name="Dickenson N.E."/>
            <person name="Oesterhelt C."/>
            <person name="Lercher M.J."/>
            <person name="Weber A.P."/>
        </authorList>
    </citation>
    <scope>NUCLEOTIDE SEQUENCE [LARGE SCALE GENOMIC DNA]</scope>
    <source>
        <strain evidence="3">074W</strain>
    </source>
</reference>
<feature type="region of interest" description="Disordered" evidence="1">
    <location>
        <begin position="107"/>
        <end position="145"/>
    </location>
</feature>
<feature type="region of interest" description="Disordered" evidence="1">
    <location>
        <begin position="32"/>
        <end position="60"/>
    </location>
</feature>
<feature type="compositionally biased region" description="Low complexity" evidence="1">
    <location>
        <begin position="129"/>
        <end position="141"/>
    </location>
</feature>
<feature type="region of interest" description="Disordered" evidence="1">
    <location>
        <begin position="196"/>
        <end position="258"/>
    </location>
</feature>
<dbReference type="EMBL" id="KB454493">
    <property type="protein sequence ID" value="EME31273.1"/>
    <property type="molecule type" value="Genomic_DNA"/>
</dbReference>
<proteinExistence type="predicted"/>
<dbReference type="Proteomes" id="UP000030680">
    <property type="component" value="Unassembled WGS sequence"/>
</dbReference>
<protein>
    <submittedName>
        <fullName evidence="2">Uncharacterized protein</fullName>
    </submittedName>
</protein>
<organism evidence="2 3">
    <name type="scientific">Galdieria sulphuraria</name>
    <name type="common">Red alga</name>
    <dbReference type="NCBI Taxonomy" id="130081"/>
    <lineage>
        <taxon>Eukaryota</taxon>
        <taxon>Rhodophyta</taxon>
        <taxon>Bangiophyceae</taxon>
        <taxon>Galdieriales</taxon>
        <taxon>Galdieriaceae</taxon>
        <taxon>Galdieria</taxon>
    </lineage>
</organism>
<evidence type="ECO:0000256" key="1">
    <source>
        <dbReference type="SAM" id="MobiDB-lite"/>
    </source>
</evidence>
<feature type="compositionally biased region" description="Polar residues" evidence="1">
    <location>
        <begin position="228"/>
        <end position="247"/>
    </location>
</feature>
<dbReference type="GeneID" id="17089932"/>
<evidence type="ECO:0000313" key="3">
    <source>
        <dbReference type="Proteomes" id="UP000030680"/>
    </source>
</evidence>
<accession>M2Y5N4</accession>
<sequence>MDVLSNGKKRAMETDSPPPISKQILSYIFSKLTTPPSTPSNELTRKEGVQSSKLSNPSTQEQLYCNNVENNNSHVDRADDIYCRSYIHSSDDVNLIDSTHKESLVAGEVDKVGSSSEEGRTDLEDYDGSSKSQGEKTSSSSNEQDVPSKYFRYLSIESDRGSHFLYGLVIPLVARILLVSCPNVMCIVEIPVIERKKQTSQSSSSDESIPSGNTSPGEGNAEFHRSSSNDSRGSTHIQSGESLQRDNSCSEKSSHRGSTLHGAFNCSFITDPFRRERAARLISSSVEALTAKVHVPHHDGSEFTLSRIQPSRHCYIRDEKSRTLCGAKVEYTNGSSCEVTVDDAFHVLAIRRPELDTPVLLFTFDCDSHEKKFQECLGYKNSFIIDIKSSEKPGLGNERFARTSKIAMCNKRLPRRLSSSKLLSNFTNEKDVTHRKEKSMSSVQHSQTLRRSRSSKLLSKSQGSRTGEKRERSPQVPCKAALNRADYSQKYAKLESETNAQAGSCKIHDTKYLSSGLLDTRFTEQVVSPLDITPPKREASNLSYGAFPQYSDQTSPYLGREHTETHDNVMVAYPYVLGFSNDMHSLHEMAMLPVQPNTASSGPVFSAPVASLHPSSLYSGGFDRSTYYTMPLVFHPTSFLRENNPLPGHGPQLNANQHMADVLSNGCHSFDWSSSSKSPVFSQQCGVEQGSKLTSLFSSTQQSFPLPETQMSYLDKVHKWYAHSEDLFSEKGTKQSPVFREMRSPTFSDTIVSSPKCTNASSDDDSSVRKVASEALAMLGESLRDETAHSQDEKI</sequence>
<dbReference type="OrthoDB" id="10361301at2759"/>
<feature type="compositionally biased region" description="Basic and acidic residues" evidence="1">
    <location>
        <begin position="107"/>
        <end position="123"/>
    </location>
</feature>
<feature type="region of interest" description="Disordered" evidence="1">
    <location>
        <begin position="1"/>
        <end position="20"/>
    </location>
</feature>
<dbReference type="AlphaFoldDB" id="M2Y5N4"/>
<feature type="compositionally biased region" description="Polar residues" evidence="1">
    <location>
        <begin position="750"/>
        <end position="761"/>
    </location>
</feature>
<keyword evidence="3" id="KW-1185">Reference proteome</keyword>
<feature type="region of interest" description="Disordered" evidence="1">
    <location>
        <begin position="750"/>
        <end position="769"/>
    </location>
</feature>
<feature type="compositionally biased region" description="Polar residues" evidence="1">
    <location>
        <begin position="49"/>
        <end position="60"/>
    </location>
</feature>
<name>M2Y5N4_GALSU</name>
<dbReference type="RefSeq" id="XP_005707793.1">
    <property type="nucleotide sequence ID" value="XM_005707736.1"/>
</dbReference>
<feature type="region of interest" description="Disordered" evidence="1">
    <location>
        <begin position="428"/>
        <end position="479"/>
    </location>
</feature>
<feature type="compositionally biased region" description="Polar residues" evidence="1">
    <location>
        <begin position="32"/>
        <end position="42"/>
    </location>
</feature>
<gene>
    <name evidence="2" type="ORF">Gasu_15120</name>
</gene>
<dbReference type="Gramene" id="EME31273">
    <property type="protein sequence ID" value="EME31273"/>
    <property type="gene ID" value="Gasu_15120"/>
</dbReference>
<feature type="compositionally biased region" description="Low complexity" evidence="1">
    <location>
        <begin position="200"/>
        <end position="211"/>
    </location>
</feature>
<dbReference type="KEGG" id="gsl:Gasu_15120"/>
<evidence type="ECO:0000313" key="2">
    <source>
        <dbReference type="EMBL" id="EME31273.1"/>
    </source>
</evidence>